<dbReference type="InterPro" id="IPR005801">
    <property type="entry name" value="ADC_synthase"/>
</dbReference>
<name>A0ABT9PN87_9HYPH</name>
<dbReference type="GO" id="GO:0008909">
    <property type="term" value="F:isochorismate synthase activity"/>
    <property type="evidence" value="ECO:0007669"/>
    <property type="project" value="UniProtKB-EC"/>
</dbReference>
<dbReference type="Pfam" id="PF00425">
    <property type="entry name" value="Chorismate_bind"/>
    <property type="match status" value="1"/>
</dbReference>
<evidence type="ECO:0000256" key="1">
    <source>
        <dbReference type="ARBA" id="ARBA00000799"/>
    </source>
</evidence>
<dbReference type="EMBL" id="JAUSRF010000001">
    <property type="protein sequence ID" value="MDP9835685.1"/>
    <property type="molecule type" value="Genomic_DNA"/>
</dbReference>
<evidence type="ECO:0000256" key="3">
    <source>
        <dbReference type="ARBA" id="ARBA00012824"/>
    </source>
</evidence>
<keyword evidence="4 7" id="KW-0413">Isomerase</keyword>
<organism evidence="7 8">
    <name type="scientific">Neorhizobium huautlense</name>
    <dbReference type="NCBI Taxonomy" id="67774"/>
    <lineage>
        <taxon>Bacteria</taxon>
        <taxon>Pseudomonadati</taxon>
        <taxon>Pseudomonadota</taxon>
        <taxon>Alphaproteobacteria</taxon>
        <taxon>Hyphomicrobiales</taxon>
        <taxon>Rhizobiaceae</taxon>
        <taxon>Rhizobium/Agrobacterium group</taxon>
        <taxon>Neorhizobium</taxon>
    </lineage>
</organism>
<evidence type="ECO:0000313" key="8">
    <source>
        <dbReference type="Proteomes" id="UP001241472"/>
    </source>
</evidence>
<dbReference type="InterPro" id="IPR015890">
    <property type="entry name" value="Chorismate_C"/>
</dbReference>
<comment type="caution">
    <text evidence="7">The sequence shown here is derived from an EMBL/GenBank/DDBJ whole genome shotgun (WGS) entry which is preliminary data.</text>
</comment>
<dbReference type="NCBIfam" id="TIGR00543">
    <property type="entry name" value="isochor_syn"/>
    <property type="match status" value="1"/>
</dbReference>
<feature type="domain" description="Chorismate-utilising enzyme C-terminal" evidence="6">
    <location>
        <begin position="125"/>
        <end position="384"/>
    </location>
</feature>
<keyword evidence="8" id="KW-1185">Reference proteome</keyword>
<accession>A0ABT9PN87</accession>
<evidence type="ECO:0000256" key="4">
    <source>
        <dbReference type="ARBA" id="ARBA00023235"/>
    </source>
</evidence>
<reference evidence="7 8" key="1">
    <citation type="submission" date="2023-07" db="EMBL/GenBank/DDBJ databases">
        <title>Sorghum-associated microbial communities from plants grown in Nebraska, USA.</title>
        <authorList>
            <person name="Schachtman D."/>
        </authorList>
    </citation>
    <scope>NUCLEOTIDE SEQUENCE [LARGE SCALE GENOMIC DNA]</scope>
    <source>
        <strain evidence="7 8">DS1307</strain>
    </source>
</reference>
<dbReference type="EC" id="5.4.4.2" evidence="3"/>
<dbReference type="PANTHER" id="PTHR42839:SF2">
    <property type="entry name" value="ISOCHORISMATE SYNTHASE ENTC"/>
    <property type="match status" value="1"/>
</dbReference>
<dbReference type="RefSeq" id="WP_306830540.1">
    <property type="nucleotide sequence ID" value="NZ_JAUSRF010000001.1"/>
</dbReference>
<evidence type="ECO:0000256" key="5">
    <source>
        <dbReference type="ARBA" id="ARBA00041564"/>
    </source>
</evidence>
<dbReference type="SUPFAM" id="SSF56322">
    <property type="entry name" value="ADC synthase"/>
    <property type="match status" value="1"/>
</dbReference>
<gene>
    <name evidence="7" type="ORF">J2T09_000426</name>
</gene>
<proteinExistence type="inferred from homology"/>
<dbReference type="PANTHER" id="PTHR42839">
    <property type="entry name" value="ISOCHORISMATE SYNTHASE ENTC"/>
    <property type="match status" value="1"/>
</dbReference>
<evidence type="ECO:0000313" key="7">
    <source>
        <dbReference type="EMBL" id="MDP9835685.1"/>
    </source>
</evidence>
<sequence length="399" mass="42763">MQHAPAKIMVAETTPSYLSQSDLMNRALFVSPNTRMLASGMAACSDPGTGDLRSTIDRLFAIARAGGHPPIVVGAIPFDTGASPSLYVPRQIEEPLLADWQAFGFAPSRYAAPKITDMRQTPSPTDYRHAVAEGVKRIAGSPLEKLVLARRLEIDLDSEPDVIRLLATLMKRHKASFIYSIPLAADAERDAGLLVGASPELLVSKRGNKVLANPLAGTITADPDPKRNTRNIAELMASPKDRREHAFTSRAVGEALKPFCTSITVPDEPSVLAAGPVNHLSTVIEGELASPHTNILDLVLALHPTPAVGGVPRNEALAAIADLEKFDRGLYAGMVGWCDENGDGEWAVTLRCAEIRNRQIRLMAGAGIVAGSDPDAEFRETENKFKTMLQALGLDANAI</sequence>
<comment type="similarity">
    <text evidence="2">Belongs to the isochorismate synthase family.</text>
</comment>
<evidence type="ECO:0000256" key="2">
    <source>
        <dbReference type="ARBA" id="ARBA00005297"/>
    </source>
</evidence>
<comment type="catalytic activity">
    <reaction evidence="1">
        <text>chorismate = isochorismate</text>
        <dbReference type="Rhea" id="RHEA:18985"/>
        <dbReference type="ChEBI" id="CHEBI:29748"/>
        <dbReference type="ChEBI" id="CHEBI:29780"/>
        <dbReference type="EC" id="5.4.4.2"/>
    </reaction>
</comment>
<dbReference type="InterPro" id="IPR004561">
    <property type="entry name" value="IsoChor_synthase"/>
</dbReference>
<dbReference type="Proteomes" id="UP001241472">
    <property type="component" value="Unassembled WGS sequence"/>
</dbReference>
<evidence type="ECO:0000259" key="6">
    <source>
        <dbReference type="Pfam" id="PF00425"/>
    </source>
</evidence>
<protein>
    <recommendedName>
        <fullName evidence="3">isochorismate synthase</fullName>
        <ecNumber evidence="3">5.4.4.2</ecNumber>
    </recommendedName>
    <alternativeName>
        <fullName evidence="5">Isochorismate mutase</fullName>
    </alternativeName>
</protein>
<dbReference type="Gene3D" id="3.60.120.10">
    <property type="entry name" value="Anthranilate synthase"/>
    <property type="match status" value="1"/>
</dbReference>